<dbReference type="InterPro" id="IPR032466">
    <property type="entry name" value="Metal_Hydrolase"/>
</dbReference>
<evidence type="ECO:0000256" key="1">
    <source>
        <dbReference type="ARBA" id="ARBA00010716"/>
    </source>
</evidence>
<dbReference type="Proteomes" id="UP001500622">
    <property type="component" value="Unassembled WGS sequence"/>
</dbReference>
<evidence type="ECO:0000313" key="6">
    <source>
        <dbReference type="EMBL" id="GAA4430732.1"/>
    </source>
</evidence>
<sequence>MTAPETFGAGVVRHAGLVDLQVNGYAGLDVNADELEPATVVELTRALWAQGVTTYLPTIITAPEAKIVHALRAVAAARQTDPLVAHSIAGVHVEGPSLHPDDGPRGAHDVRHLRDPDVAELDRWQEASGGLVRVVTLAPERPGTEAYIKAARTRGVLVSLGHCAPTAEQVRAAARAGATLSTHLGNGTYRTVPRHPNHIWAQLAADELDAMLIADGHHLPVDVLTAMIRAKSSRCCVLTSDSAALAGNAPGEYRTPVGGSVTVDADGRLTLTGTELLAGSGRSLLGCLDWARAHLPVDPEALLAMATLNPARVLGLTDRVADDGDTVLVDRGIGTSRVLSTRLGGTEVYAA</sequence>
<comment type="caution">
    <text evidence="6">The sequence shown here is derived from an EMBL/GenBank/DDBJ whole genome shotgun (WGS) entry which is preliminary data.</text>
</comment>
<dbReference type="InterPro" id="IPR003764">
    <property type="entry name" value="GlcNAc_6-P_deAcase"/>
</dbReference>
<accession>A0ABP8LJ71</accession>
<evidence type="ECO:0000256" key="4">
    <source>
        <dbReference type="PIRNR" id="PIRNR038994"/>
    </source>
</evidence>
<dbReference type="PANTHER" id="PTHR11113:SF14">
    <property type="entry name" value="N-ACETYLGLUCOSAMINE-6-PHOSPHATE DEACETYLASE"/>
    <property type="match status" value="1"/>
</dbReference>
<dbReference type="PIRSF" id="PIRSF038994">
    <property type="entry name" value="NagA"/>
    <property type="match status" value="1"/>
</dbReference>
<reference evidence="7" key="1">
    <citation type="journal article" date="2019" name="Int. J. Syst. Evol. Microbiol.">
        <title>The Global Catalogue of Microorganisms (GCM) 10K type strain sequencing project: providing services to taxonomists for standard genome sequencing and annotation.</title>
        <authorList>
            <consortium name="The Broad Institute Genomics Platform"/>
            <consortium name="The Broad Institute Genome Sequencing Center for Infectious Disease"/>
            <person name="Wu L."/>
            <person name="Ma J."/>
        </authorList>
    </citation>
    <scope>NUCLEOTIDE SEQUENCE [LARGE SCALE GENOMIC DNA]</scope>
    <source>
        <strain evidence="7">JCM 17810</strain>
    </source>
</reference>
<evidence type="ECO:0000313" key="7">
    <source>
        <dbReference type="Proteomes" id="UP001500622"/>
    </source>
</evidence>
<dbReference type="RefSeq" id="WP_345217812.1">
    <property type="nucleotide sequence ID" value="NZ_BAABGN010000013.1"/>
</dbReference>
<feature type="domain" description="Amidohydrolase-related" evidence="5">
    <location>
        <begin position="15"/>
        <end position="320"/>
    </location>
</feature>
<dbReference type="EMBL" id="BAABGN010000013">
    <property type="protein sequence ID" value="GAA4430732.1"/>
    <property type="molecule type" value="Genomic_DNA"/>
</dbReference>
<protein>
    <submittedName>
        <fullName evidence="6">N-acetylglucosamine-6-phosphate deacetylase</fullName>
    </submittedName>
</protein>
<evidence type="ECO:0000256" key="3">
    <source>
        <dbReference type="ARBA" id="ARBA00022801"/>
    </source>
</evidence>
<dbReference type="Pfam" id="PF01979">
    <property type="entry name" value="Amidohydro_1"/>
    <property type="match status" value="1"/>
</dbReference>
<evidence type="ECO:0000259" key="5">
    <source>
        <dbReference type="Pfam" id="PF01979"/>
    </source>
</evidence>
<keyword evidence="3 4" id="KW-0378">Hydrolase</keyword>
<dbReference type="Gene3D" id="3.20.20.140">
    <property type="entry name" value="Metal-dependent hydrolases"/>
    <property type="match status" value="1"/>
</dbReference>
<dbReference type="PANTHER" id="PTHR11113">
    <property type="entry name" value="N-ACETYLGLUCOSAMINE-6-PHOSPHATE DEACETYLASE"/>
    <property type="match status" value="1"/>
</dbReference>
<proteinExistence type="inferred from homology"/>
<dbReference type="InterPro" id="IPR006680">
    <property type="entry name" value="Amidohydro-rel"/>
</dbReference>
<gene>
    <name evidence="6" type="ORF">GCM10023169_34500</name>
</gene>
<dbReference type="SUPFAM" id="SSF51556">
    <property type="entry name" value="Metallo-dependent hydrolases"/>
    <property type="match status" value="1"/>
</dbReference>
<comment type="similarity">
    <text evidence="1 4">Belongs to the metallo-dependent hydrolases superfamily. NagA family.</text>
</comment>
<keyword evidence="7" id="KW-1185">Reference proteome</keyword>
<keyword evidence="4" id="KW-0119">Carbohydrate metabolism</keyword>
<name>A0ABP8LJ71_9MICO</name>
<keyword evidence="2" id="KW-0479">Metal-binding</keyword>
<evidence type="ECO:0000256" key="2">
    <source>
        <dbReference type="ARBA" id="ARBA00022723"/>
    </source>
</evidence>
<organism evidence="6 7">
    <name type="scientific">Georgenia halophila</name>
    <dbReference type="NCBI Taxonomy" id="620889"/>
    <lineage>
        <taxon>Bacteria</taxon>
        <taxon>Bacillati</taxon>
        <taxon>Actinomycetota</taxon>
        <taxon>Actinomycetes</taxon>
        <taxon>Micrococcales</taxon>
        <taxon>Bogoriellaceae</taxon>
        <taxon>Georgenia</taxon>
    </lineage>
</organism>